<dbReference type="Proteomes" id="UP000076858">
    <property type="component" value="Unassembled WGS sequence"/>
</dbReference>
<keyword evidence="2" id="KW-1185">Reference proteome</keyword>
<proteinExistence type="predicted"/>
<organism evidence="1 2">
    <name type="scientific">Daphnia magna</name>
    <dbReference type="NCBI Taxonomy" id="35525"/>
    <lineage>
        <taxon>Eukaryota</taxon>
        <taxon>Metazoa</taxon>
        <taxon>Ecdysozoa</taxon>
        <taxon>Arthropoda</taxon>
        <taxon>Crustacea</taxon>
        <taxon>Branchiopoda</taxon>
        <taxon>Diplostraca</taxon>
        <taxon>Cladocera</taxon>
        <taxon>Anomopoda</taxon>
        <taxon>Daphniidae</taxon>
        <taxon>Daphnia</taxon>
    </lineage>
</organism>
<dbReference type="EMBL" id="LRGB01022757">
    <property type="protein sequence ID" value="KZR97065.1"/>
    <property type="molecule type" value="Genomic_DNA"/>
</dbReference>
<dbReference type="AlphaFoldDB" id="A0A164ERW5"/>
<evidence type="ECO:0000313" key="2">
    <source>
        <dbReference type="Proteomes" id="UP000076858"/>
    </source>
</evidence>
<protein>
    <submittedName>
        <fullName evidence="1">Uncharacterized protein</fullName>
    </submittedName>
</protein>
<comment type="caution">
    <text evidence="1">The sequence shown here is derived from an EMBL/GenBank/DDBJ whole genome shotgun (WGS) entry which is preliminary data.</text>
</comment>
<name>A0A164ERW5_9CRUS</name>
<sequence length="113" mass="12437">MDGCFDKGSYRGKHGVVTGREGQWGKVSKMKMEGEMRDGEMDCRNVRLHTLFVSGFIPDILNLGGGEGGGCVGSSFIEGFTRIKAIRYCGSVQRGKEWGWVGYSIRMADNVAY</sequence>
<reference evidence="1 2" key="1">
    <citation type="submission" date="2016-03" db="EMBL/GenBank/DDBJ databases">
        <title>EvidentialGene: Evidence-directed Construction of Genes on Genomes.</title>
        <authorList>
            <person name="Gilbert D.G."/>
            <person name="Choi J.-H."/>
            <person name="Mockaitis K."/>
            <person name="Colbourne J."/>
            <person name="Pfrender M."/>
        </authorList>
    </citation>
    <scope>NUCLEOTIDE SEQUENCE [LARGE SCALE GENOMIC DNA]</scope>
    <source>
        <strain evidence="1 2">Xinb3</strain>
        <tissue evidence="1">Complete organism</tissue>
    </source>
</reference>
<accession>A0A164ERW5</accession>
<gene>
    <name evidence="1" type="ORF">APZ42_008267</name>
</gene>
<evidence type="ECO:0000313" key="1">
    <source>
        <dbReference type="EMBL" id="KZR97065.1"/>
    </source>
</evidence>